<dbReference type="InterPro" id="IPR026444">
    <property type="entry name" value="Secre_tail"/>
</dbReference>
<sequence length="769" mass="83155">MKHLLRASLLLLTAWCLALSGVQQAYASHAQGGQLTYEYIGTPAQPNRYRVTCRFFRDCSGIDAPTQLTLNCRIGTPTTSCSGNDSRNFQATLVRGLLTTGTPYCTSAGNPCGTTGRTNYETAKYEAIVTLVPAPSWTLSVSENARPTLANVTPSSIGDMYFEAVLNNQLTLASGSQLNINNTSPQYLDQDIPIPFVCKEQRTTLTFSTFEPDGDSLVYSLDRALEGCNQPMNYKALPGSGITVISTNPPCVLSLNTGSGGSYSPTFPIPSFSLSGSCPVQTGTPSFLFNATTGSVTFTPYFFDANVPANNKYVVVGKVTEFRKINGRYYQVGSVRRDMLVVVIDCGGNTVPNPPVATGVTPGNPNPINLTDSTVVDVFTCNYSQIKVRFSDPNPGQQLTVTVPAGSLTPLDDIIVPNGYVLSGNGTTTPVMTFYFQPSPQLVGTTIRIPVRIEDNACPIKGVQNRIIVIRVKQGQFATAVAAATAPGQSSTDPVICYGTSLNIRGSVTRPDSVRNGLQQYSFRWAAAPGLPAAQQNSQSITVNPTQTTRYRLTIAPTIGYSQGCGDTTSIRVRVAPQVVAAFKTDSAAVAGSRFNRPPRVFTFTNQSLVNNVITTVGLDSIRWTYQRVKNSKGEAVTEAPVRFWGRSTQPPALTLSKPGVYVITLSVANRTPGVTCPESTKRQTVTVPEQNMPNVFTPNKDGLNDTFIVQTEMVGSKVEIFNRWGRKVKEYATYNNEWDGDTQPSGVYYYQITARDGSVTKGWVELVR</sequence>
<proteinExistence type="predicted"/>
<feature type="signal peptide" evidence="1">
    <location>
        <begin position="1"/>
        <end position="27"/>
    </location>
</feature>
<gene>
    <name evidence="2" type="ORF">DLM85_10700</name>
</gene>
<name>A0A328BJU8_9BACT</name>
<dbReference type="RefSeq" id="WP_111478116.1">
    <property type="nucleotide sequence ID" value="NZ_QHKM01000003.1"/>
</dbReference>
<dbReference type="EMBL" id="QHKM01000003">
    <property type="protein sequence ID" value="RAK66681.1"/>
    <property type="molecule type" value="Genomic_DNA"/>
</dbReference>
<keyword evidence="3" id="KW-1185">Reference proteome</keyword>
<feature type="chain" id="PRO_5016438462" description="Gliding motility-associated C-terminal domain-containing protein" evidence="1">
    <location>
        <begin position="28"/>
        <end position="769"/>
    </location>
</feature>
<evidence type="ECO:0000256" key="1">
    <source>
        <dbReference type="SAM" id="SignalP"/>
    </source>
</evidence>
<accession>A0A328BJU8</accession>
<evidence type="ECO:0000313" key="2">
    <source>
        <dbReference type="EMBL" id="RAK66681.1"/>
    </source>
</evidence>
<reference evidence="3" key="1">
    <citation type="submission" date="2018-05" db="EMBL/GenBank/DDBJ databases">
        <authorList>
            <person name="Nie L."/>
        </authorList>
    </citation>
    <scope>NUCLEOTIDE SEQUENCE [LARGE SCALE GENOMIC DNA]</scope>
    <source>
        <strain evidence="3">NL</strain>
    </source>
</reference>
<protein>
    <recommendedName>
        <fullName evidence="4">Gliding motility-associated C-terminal domain-containing protein</fullName>
    </recommendedName>
</protein>
<organism evidence="2 3">
    <name type="scientific">Hymenobacter edaphi</name>
    <dbReference type="NCBI Taxonomy" id="2211146"/>
    <lineage>
        <taxon>Bacteria</taxon>
        <taxon>Pseudomonadati</taxon>
        <taxon>Bacteroidota</taxon>
        <taxon>Cytophagia</taxon>
        <taxon>Cytophagales</taxon>
        <taxon>Hymenobacteraceae</taxon>
        <taxon>Hymenobacter</taxon>
    </lineage>
</organism>
<comment type="caution">
    <text evidence="2">The sequence shown here is derived from an EMBL/GenBank/DDBJ whole genome shotgun (WGS) entry which is preliminary data.</text>
</comment>
<dbReference type="InterPro" id="IPR026341">
    <property type="entry name" value="T9SS_type_B"/>
</dbReference>
<keyword evidence="1" id="KW-0732">Signal</keyword>
<dbReference type="OrthoDB" id="7794186at2"/>
<dbReference type="AlphaFoldDB" id="A0A328BJU8"/>
<dbReference type="NCBIfam" id="TIGR04183">
    <property type="entry name" value="Por_Secre_tail"/>
    <property type="match status" value="1"/>
</dbReference>
<evidence type="ECO:0008006" key="4">
    <source>
        <dbReference type="Google" id="ProtNLM"/>
    </source>
</evidence>
<dbReference type="Pfam" id="PF13585">
    <property type="entry name" value="CHU_C"/>
    <property type="match status" value="1"/>
</dbReference>
<dbReference type="NCBIfam" id="TIGR04131">
    <property type="entry name" value="Bac_Flav_CTERM"/>
    <property type="match status" value="1"/>
</dbReference>
<dbReference type="Proteomes" id="UP000248553">
    <property type="component" value="Unassembled WGS sequence"/>
</dbReference>
<evidence type="ECO:0000313" key="3">
    <source>
        <dbReference type="Proteomes" id="UP000248553"/>
    </source>
</evidence>